<dbReference type="GO" id="GO:0015074">
    <property type="term" value="P:DNA integration"/>
    <property type="evidence" value="ECO:0007669"/>
    <property type="project" value="UniProtKB-KW"/>
</dbReference>
<dbReference type="InterPro" id="IPR013762">
    <property type="entry name" value="Integrase-like_cat_sf"/>
</dbReference>
<comment type="caution">
    <text evidence="4">The sequence shown here is derived from an EMBL/GenBank/DDBJ whole genome shotgun (WGS) entry which is preliminary data.</text>
</comment>
<dbReference type="InterPro" id="IPR011010">
    <property type="entry name" value="DNA_brk_join_enz"/>
</dbReference>
<keyword evidence="1" id="KW-0229">DNA integration</keyword>
<dbReference type="Proteomes" id="UP001144323">
    <property type="component" value="Unassembled WGS sequence"/>
</dbReference>
<organism evidence="4 5">
    <name type="scientific">Methylocystis echinoides</name>
    <dbReference type="NCBI Taxonomy" id="29468"/>
    <lineage>
        <taxon>Bacteria</taxon>
        <taxon>Pseudomonadati</taxon>
        <taxon>Pseudomonadota</taxon>
        <taxon>Alphaproteobacteria</taxon>
        <taxon>Hyphomicrobiales</taxon>
        <taxon>Methylocystaceae</taxon>
        <taxon>Methylocystis</taxon>
    </lineage>
</organism>
<dbReference type="AlphaFoldDB" id="A0A9W6GSZ3"/>
<proteinExistence type="predicted"/>
<evidence type="ECO:0000313" key="5">
    <source>
        <dbReference type="Proteomes" id="UP001144323"/>
    </source>
</evidence>
<feature type="domain" description="Tyr recombinase" evidence="3">
    <location>
        <begin position="1"/>
        <end position="158"/>
    </location>
</feature>
<dbReference type="GO" id="GO:0003677">
    <property type="term" value="F:DNA binding"/>
    <property type="evidence" value="ECO:0007669"/>
    <property type="project" value="InterPro"/>
</dbReference>
<dbReference type="InterPro" id="IPR002104">
    <property type="entry name" value="Integrase_catalytic"/>
</dbReference>
<protein>
    <recommendedName>
        <fullName evidence="3">Tyr recombinase domain-containing protein</fullName>
    </recommendedName>
</protein>
<evidence type="ECO:0000256" key="2">
    <source>
        <dbReference type="ARBA" id="ARBA00023172"/>
    </source>
</evidence>
<dbReference type="PANTHER" id="PTHR30349:SF88">
    <property type="entry name" value="BLL1584 PROTEIN"/>
    <property type="match status" value="1"/>
</dbReference>
<dbReference type="Pfam" id="PF00589">
    <property type="entry name" value="Phage_integrase"/>
    <property type="match status" value="1"/>
</dbReference>
<evidence type="ECO:0000313" key="4">
    <source>
        <dbReference type="EMBL" id="GLI92373.1"/>
    </source>
</evidence>
<dbReference type="SUPFAM" id="SSF56349">
    <property type="entry name" value="DNA breaking-rejoining enzymes"/>
    <property type="match status" value="1"/>
</dbReference>
<evidence type="ECO:0000259" key="3">
    <source>
        <dbReference type="PROSITE" id="PS51898"/>
    </source>
</evidence>
<keyword evidence="5" id="KW-1185">Reference proteome</keyword>
<gene>
    <name evidence="4" type="ORF">LMG27198_13650</name>
</gene>
<dbReference type="InterPro" id="IPR050090">
    <property type="entry name" value="Tyrosine_recombinase_XerCD"/>
</dbReference>
<sequence length="163" mass="18370">MRVLMLGVYTGSRPGAIFNASWLEGIRLSFVDVERGVFHRHAAGKGETNKRQPPVRLPRKLVDHLRRWRKADFGKNQPYVVMFDGMPVADVNKALARACRLAGIEPITVYALRHTCGAWLATKGVPTRHIAEYLGTSESMVIRHYGHLHPDYQKDVAEAIGRK</sequence>
<dbReference type="PROSITE" id="PS51898">
    <property type="entry name" value="TYR_RECOMBINASE"/>
    <property type="match status" value="1"/>
</dbReference>
<keyword evidence="2" id="KW-0233">DNA recombination</keyword>
<dbReference type="Gene3D" id="1.10.443.10">
    <property type="entry name" value="Intergrase catalytic core"/>
    <property type="match status" value="1"/>
</dbReference>
<accession>A0A9W6GSZ3</accession>
<evidence type="ECO:0000256" key="1">
    <source>
        <dbReference type="ARBA" id="ARBA00022908"/>
    </source>
</evidence>
<dbReference type="PANTHER" id="PTHR30349">
    <property type="entry name" value="PHAGE INTEGRASE-RELATED"/>
    <property type="match status" value="1"/>
</dbReference>
<name>A0A9W6GSZ3_9HYPH</name>
<reference evidence="4" key="1">
    <citation type="journal article" date="2023" name="Int. J. Syst. Evol. Microbiol.">
        <title>Methylocystis iwaonis sp. nov., a type II methane-oxidizing bacterium from surface soil of a rice paddy field in Japan, and emended description of the genus Methylocystis (ex Whittenbury et al. 1970) Bowman et al. 1993.</title>
        <authorList>
            <person name="Kaise H."/>
            <person name="Sawadogo J.B."/>
            <person name="Alam M.S."/>
            <person name="Ueno C."/>
            <person name="Dianou D."/>
            <person name="Shinjo R."/>
            <person name="Asakawa S."/>
        </authorList>
    </citation>
    <scope>NUCLEOTIDE SEQUENCE</scope>
    <source>
        <strain evidence="4">LMG27198</strain>
    </source>
</reference>
<dbReference type="EMBL" id="BSEC01000001">
    <property type="protein sequence ID" value="GLI92373.1"/>
    <property type="molecule type" value="Genomic_DNA"/>
</dbReference>
<dbReference type="GO" id="GO:0006310">
    <property type="term" value="P:DNA recombination"/>
    <property type="evidence" value="ECO:0007669"/>
    <property type="project" value="UniProtKB-KW"/>
</dbReference>